<proteinExistence type="predicted"/>
<dbReference type="Pfam" id="PF11301">
    <property type="entry name" value="DUF3103"/>
    <property type="match status" value="1"/>
</dbReference>
<evidence type="ECO:0000256" key="1">
    <source>
        <dbReference type="SAM" id="SignalP"/>
    </source>
</evidence>
<comment type="caution">
    <text evidence="2">The sequence shown here is derived from an EMBL/GenBank/DDBJ whole genome shotgun (WGS) entry which is preliminary data.</text>
</comment>
<feature type="signal peptide" evidence="1">
    <location>
        <begin position="1"/>
        <end position="31"/>
    </location>
</feature>
<dbReference type="Proteomes" id="UP001595859">
    <property type="component" value="Unassembled WGS sequence"/>
</dbReference>
<keyword evidence="3" id="KW-1185">Reference proteome</keyword>
<name>A0ABV9S511_9PSEU</name>
<evidence type="ECO:0000313" key="2">
    <source>
        <dbReference type="EMBL" id="MFC4856755.1"/>
    </source>
</evidence>
<gene>
    <name evidence="2" type="ORF">ACFPCV_24880</name>
</gene>
<dbReference type="InterPro" id="IPR021452">
    <property type="entry name" value="DUF3103"/>
</dbReference>
<evidence type="ECO:0000313" key="3">
    <source>
        <dbReference type="Proteomes" id="UP001595859"/>
    </source>
</evidence>
<accession>A0ABV9S511</accession>
<protein>
    <submittedName>
        <fullName evidence="2">DUF3103 family protein</fullName>
    </submittedName>
</protein>
<feature type="chain" id="PRO_5046045784" evidence="1">
    <location>
        <begin position="32"/>
        <end position="358"/>
    </location>
</feature>
<reference evidence="3" key="1">
    <citation type="journal article" date="2019" name="Int. J. Syst. Evol. Microbiol.">
        <title>The Global Catalogue of Microorganisms (GCM) 10K type strain sequencing project: providing services to taxonomists for standard genome sequencing and annotation.</title>
        <authorList>
            <consortium name="The Broad Institute Genomics Platform"/>
            <consortium name="The Broad Institute Genome Sequencing Center for Infectious Disease"/>
            <person name="Wu L."/>
            <person name="Ma J."/>
        </authorList>
    </citation>
    <scope>NUCLEOTIDE SEQUENCE [LARGE SCALE GENOMIC DNA]</scope>
    <source>
        <strain evidence="3">ZS-22-S1</strain>
    </source>
</reference>
<organism evidence="2 3">
    <name type="scientific">Actinophytocola glycyrrhizae</name>
    <dbReference type="NCBI Taxonomy" id="2044873"/>
    <lineage>
        <taxon>Bacteria</taxon>
        <taxon>Bacillati</taxon>
        <taxon>Actinomycetota</taxon>
        <taxon>Actinomycetes</taxon>
        <taxon>Pseudonocardiales</taxon>
        <taxon>Pseudonocardiaceae</taxon>
    </lineage>
</organism>
<dbReference type="RefSeq" id="WP_378058712.1">
    <property type="nucleotide sequence ID" value="NZ_JBHSIS010000010.1"/>
</dbReference>
<dbReference type="EMBL" id="JBHSIS010000010">
    <property type="protein sequence ID" value="MFC4856755.1"/>
    <property type="molecule type" value="Genomic_DNA"/>
</dbReference>
<sequence length="358" mass="37975">MLSSRPIRLAFSSLTAAVVAVGVLAAPAAQAKPVPADPVGVVTDRLARQLAGEFAADARNLFPATADRAVNLARAPETSPLGRAVRAANRTVLAAKGLPQNGASLLTVRLADPGMVPALRRGVAPLVASSPSDDTGVSVTAYDRAANRVLLSPDRVPDRPVYLVEVDTGAAVTMGMAVMRTTLSERGQATQPRAAAGYWATQVTSIRLDDDMEPWHKGKAEIFAIAAGFGQDGKVKVDTVEMPYLDHDGTTYYPGQLLVHFSSYKYNLADLVLMEEDGGTNYRELALALSQALLTIVDGGVYIPLVSAILNAIPDSWWVDDPDYVDSWYTLSTATSGTLRGAAANGTISVRPYWVQPL</sequence>
<keyword evidence="1" id="KW-0732">Signal</keyword>